<organism evidence="15 16">
    <name type="scientific">Scyliorhinus torazame</name>
    <name type="common">Cloudy catshark</name>
    <name type="synonym">Catulus torazame</name>
    <dbReference type="NCBI Taxonomy" id="75743"/>
    <lineage>
        <taxon>Eukaryota</taxon>
        <taxon>Metazoa</taxon>
        <taxon>Chordata</taxon>
        <taxon>Craniata</taxon>
        <taxon>Vertebrata</taxon>
        <taxon>Chondrichthyes</taxon>
        <taxon>Elasmobranchii</taxon>
        <taxon>Galeomorphii</taxon>
        <taxon>Galeoidea</taxon>
        <taxon>Carcharhiniformes</taxon>
        <taxon>Scyliorhinidae</taxon>
        <taxon>Scyliorhinus</taxon>
    </lineage>
</organism>
<keyword evidence="4" id="KW-0158">Chromosome</keyword>
<evidence type="ECO:0000256" key="5">
    <source>
        <dbReference type="ARBA" id="ARBA00022741"/>
    </source>
</evidence>
<dbReference type="InterPro" id="IPR038729">
    <property type="entry name" value="Rad50/SbcC_AAA"/>
</dbReference>
<evidence type="ECO:0000259" key="14">
    <source>
        <dbReference type="Pfam" id="PF13476"/>
    </source>
</evidence>
<dbReference type="Proteomes" id="UP000288216">
    <property type="component" value="Unassembled WGS sequence"/>
</dbReference>
<dbReference type="EMBL" id="BFAA01001085">
    <property type="protein sequence ID" value="GCB74767.1"/>
    <property type="molecule type" value="Genomic_DNA"/>
</dbReference>
<sequence length="946" mass="109675">MSKRTKKLGDGTVPTKKVNTGSIEEFDIIEAGRRKENTGNCGQNGKNRPSLHWSASQVGIIESISLKNFMCHACLGPITFGPHMNFVTGNNGSGKSAVLTALIIGLGGKATATNRGYAAKEFVRNGENSACISITLRNRGLDAFKPELYGEAIIVEQHISSQGKRQYRLKSKSGHIISTKKEELSMIVEQFNIEVDNPVSVLNQEMSKLLLLAKSGEEKYKFFMKATHLERMHEDYCQIMQTKTITKEKIEKQDENVTQLKKKVKEKERQYKNLASLNELQEKLEHLKNQMAWALVIEIEKDLDSIKNCLQGEQRHSIKYNQKVEEWQAEVNSAELKVRAVQDQLQKMTEEKEQLVRELLTLKEDIQRKKKACKESEVMFHCCKSQLKQLVKDHNYLQRRIEELNSGSLSSKANPTELKEGINCLQGQLKALKDQEVTILQQIEDYYYAISNFKDQQDNLRREEQSMKNVVQSRKRQLNELKASRMDRLKRFDGNMPALLYAMEEAHKQGHFQKKPVGPLGACFRLKYPELALAVESCLKGLLLSFCCDNYRDEKVLQTLMSRYFSSGRRPQINVCEFANQEYNVKDSAVHHPDFPTVFDSLEMSNPVVANCLIDLRSIERILLIKSNNRAREIMQQQKPPVNCREAFTAAGDQVFFNRYYSSESDRARYLGGDVESEISQLDVEVNEKMAQMLFYQQQLESIEKGILIVHNHINNAQMQRKQIQQRITEIVIETADLESIEELQSVDIPTLKGEALYIWHRIESAQNKLEQARKEMNEHWTLLDAAEHKYKEMKEKEYSLVEESDSVKRDIAKAKQICVQRLEVTRNPMSIDVEINCLRERINMTQERHGNKEEVTRQYFEVLEMQKNVQNQMKSLKKFMQLIDKIMEERQKAYEKFRKYISLRCKLYFISLMSKQHYHGKINFDHKNMNLSITVQREEGVKTAR</sequence>
<dbReference type="AlphaFoldDB" id="A0A401PNR1"/>
<evidence type="ECO:0000256" key="9">
    <source>
        <dbReference type="ARBA" id="ARBA00023172"/>
    </source>
</evidence>
<dbReference type="FunFam" id="3.40.50.300:FF:000959">
    <property type="entry name" value="structural maintenance of chromosomes protein 6"/>
    <property type="match status" value="1"/>
</dbReference>
<dbReference type="GO" id="GO:0005634">
    <property type="term" value="C:nucleus"/>
    <property type="evidence" value="ECO:0007669"/>
    <property type="project" value="UniProtKB-SubCell"/>
</dbReference>
<keyword evidence="10" id="KW-0234">DNA repair</keyword>
<evidence type="ECO:0000256" key="3">
    <source>
        <dbReference type="ARBA" id="ARBA00006793"/>
    </source>
</evidence>
<feature type="non-terminal residue" evidence="15">
    <location>
        <position position="946"/>
    </location>
</feature>
<evidence type="ECO:0000256" key="10">
    <source>
        <dbReference type="ARBA" id="ARBA00023204"/>
    </source>
</evidence>
<evidence type="ECO:0000256" key="8">
    <source>
        <dbReference type="ARBA" id="ARBA00023054"/>
    </source>
</evidence>
<evidence type="ECO:0000313" key="16">
    <source>
        <dbReference type="Proteomes" id="UP000288216"/>
    </source>
</evidence>
<proteinExistence type="inferred from homology"/>
<evidence type="ECO:0000256" key="4">
    <source>
        <dbReference type="ARBA" id="ARBA00022454"/>
    </source>
</evidence>
<dbReference type="OMA" id="FMCHRSL"/>
<dbReference type="GO" id="GO:0035861">
    <property type="term" value="C:site of double-strand break"/>
    <property type="evidence" value="ECO:0007669"/>
    <property type="project" value="TreeGrafter"/>
</dbReference>
<name>A0A401PNR1_SCYTO</name>
<keyword evidence="9" id="KW-0233">DNA recombination</keyword>
<dbReference type="GO" id="GO:0000781">
    <property type="term" value="C:chromosome, telomeric region"/>
    <property type="evidence" value="ECO:0007669"/>
    <property type="project" value="UniProtKB-SubCell"/>
</dbReference>
<keyword evidence="11" id="KW-0539">Nucleus</keyword>
<dbReference type="GO" id="GO:0003697">
    <property type="term" value="F:single-stranded DNA binding"/>
    <property type="evidence" value="ECO:0007669"/>
    <property type="project" value="TreeGrafter"/>
</dbReference>
<evidence type="ECO:0000256" key="13">
    <source>
        <dbReference type="SAM" id="Coils"/>
    </source>
</evidence>
<dbReference type="GO" id="GO:0000724">
    <property type="term" value="P:double-strand break repair via homologous recombination"/>
    <property type="evidence" value="ECO:0007669"/>
    <property type="project" value="TreeGrafter"/>
</dbReference>
<gene>
    <name evidence="15" type="ORF">scyTo_0003858</name>
</gene>
<dbReference type="InterPro" id="IPR027417">
    <property type="entry name" value="P-loop_NTPase"/>
</dbReference>
<feature type="domain" description="Rad50/SbcC-type AAA" evidence="14">
    <location>
        <begin position="63"/>
        <end position="290"/>
    </location>
</feature>
<dbReference type="PANTHER" id="PTHR19306:SF6">
    <property type="entry name" value="STRUCTURAL MAINTENANCE OF CHROMOSOMES PROTEIN 6"/>
    <property type="match status" value="1"/>
</dbReference>
<dbReference type="PANTHER" id="PTHR19306">
    <property type="entry name" value="STRUCTURAL MAINTENANCE OF CHROMOSOMES 5,6 SMC5, SMC6"/>
    <property type="match status" value="1"/>
</dbReference>
<dbReference type="Gene3D" id="3.40.50.300">
    <property type="entry name" value="P-loop containing nucleotide triphosphate hydrolases"/>
    <property type="match status" value="1"/>
</dbReference>
<dbReference type="STRING" id="75743.A0A401PNR1"/>
<dbReference type="GO" id="GO:0003684">
    <property type="term" value="F:damaged DNA binding"/>
    <property type="evidence" value="ECO:0007669"/>
    <property type="project" value="TreeGrafter"/>
</dbReference>
<dbReference type="GO" id="GO:0016887">
    <property type="term" value="F:ATP hydrolysis activity"/>
    <property type="evidence" value="ECO:0007669"/>
    <property type="project" value="InterPro"/>
</dbReference>
<keyword evidence="8 13" id="KW-0175">Coiled coil</keyword>
<comment type="similarity">
    <text evidence="3">Belongs to the SMC family. SMC6 subfamily.</text>
</comment>
<dbReference type="GO" id="GO:0030915">
    <property type="term" value="C:Smc5-Smc6 complex"/>
    <property type="evidence" value="ECO:0007669"/>
    <property type="project" value="TreeGrafter"/>
</dbReference>
<keyword evidence="7" id="KW-0067">ATP-binding</keyword>
<keyword evidence="16" id="KW-1185">Reference proteome</keyword>
<evidence type="ECO:0000256" key="12">
    <source>
        <dbReference type="ARBA" id="ARBA00069480"/>
    </source>
</evidence>
<evidence type="ECO:0000256" key="1">
    <source>
        <dbReference type="ARBA" id="ARBA00004123"/>
    </source>
</evidence>
<evidence type="ECO:0000313" key="15">
    <source>
        <dbReference type="EMBL" id="GCB74767.1"/>
    </source>
</evidence>
<comment type="subcellular location">
    <subcellularLocation>
        <location evidence="2">Chromosome</location>
    </subcellularLocation>
    <subcellularLocation>
        <location evidence="1">Nucleus</location>
    </subcellularLocation>
</comment>
<comment type="caution">
    <text evidence="15">The sequence shown here is derived from an EMBL/GenBank/DDBJ whole genome shotgun (WGS) entry which is preliminary data.</text>
</comment>
<protein>
    <recommendedName>
        <fullName evidence="12">Structural maintenance of chromosomes protein 6</fullName>
    </recommendedName>
</protein>
<feature type="coiled-coil region" evidence="13">
    <location>
        <begin position="243"/>
        <end position="372"/>
    </location>
</feature>
<reference evidence="15 16" key="1">
    <citation type="journal article" date="2018" name="Nat. Ecol. Evol.">
        <title>Shark genomes provide insights into elasmobranch evolution and the origin of vertebrates.</title>
        <authorList>
            <person name="Hara Y"/>
            <person name="Yamaguchi K"/>
            <person name="Onimaru K"/>
            <person name="Kadota M"/>
            <person name="Koyanagi M"/>
            <person name="Keeley SD"/>
            <person name="Tatsumi K"/>
            <person name="Tanaka K"/>
            <person name="Motone F"/>
            <person name="Kageyama Y"/>
            <person name="Nozu R"/>
            <person name="Adachi N"/>
            <person name="Nishimura O"/>
            <person name="Nakagawa R"/>
            <person name="Tanegashima C"/>
            <person name="Kiyatake I"/>
            <person name="Matsumoto R"/>
            <person name="Murakumo K"/>
            <person name="Nishida K"/>
            <person name="Terakita A"/>
            <person name="Kuratani S"/>
            <person name="Sato K"/>
            <person name="Hyodo S Kuraku.S."/>
        </authorList>
    </citation>
    <scope>NUCLEOTIDE SEQUENCE [LARGE SCALE GENOMIC DNA]</scope>
</reference>
<evidence type="ECO:0000256" key="2">
    <source>
        <dbReference type="ARBA" id="ARBA00004286"/>
    </source>
</evidence>
<accession>A0A401PNR1</accession>
<evidence type="ECO:0000256" key="11">
    <source>
        <dbReference type="ARBA" id="ARBA00023242"/>
    </source>
</evidence>
<evidence type="ECO:0000256" key="7">
    <source>
        <dbReference type="ARBA" id="ARBA00022840"/>
    </source>
</evidence>
<evidence type="ECO:0000256" key="6">
    <source>
        <dbReference type="ARBA" id="ARBA00022763"/>
    </source>
</evidence>
<keyword evidence="6" id="KW-0227">DNA damage</keyword>
<dbReference type="OrthoDB" id="10072614at2759"/>
<dbReference type="Pfam" id="PF13476">
    <property type="entry name" value="AAA_23"/>
    <property type="match status" value="1"/>
</dbReference>
<dbReference type="SUPFAM" id="SSF52540">
    <property type="entry name" value="P-loop containing nucleoside triphosphate hydrolases"/>
    <property type="match status" value="1"/>
</dbReference>
<keyword evidence="5" id="KW-0547">Nucleotide-binding</keyword>
<dbReference type="GO" id="GO:0005524">
    <property type="term" value="F:ATP binding"/>
    <property type="evidence" value="ECO:0007669"/>
    <property type="project" value="UniProtKB-KW"/>
</dbReference>